<dbReference type="GeneID" id="77805536"/>
<evidence type="ECO:0000313" key="7">
    <source>
        <dbReference type="Proteomes" id="UP001164743"/>
    </source>
</evidence>
<dbReference type="RefSeq" id="XP_053028630.1">
    <property type="nucleotide sequence ID" value="XM_053164641.1"/>
</dbReference>
<evidence type="ECO:0000256" key="2">
    <source>
        <dbReference type="ARBA" id="ARBA00022737"/>
    </source>
</evidence>
<reference evidence="6" key="1">
    <citation type="submission" date="2022-10" db="EMBL/GenBank/DDBJ databases">
        <title>Puccinia triticina Genome sequencing and assembly.</title>
        <authorList>
            <person name="Li C."/>
        </authorList>
    </citation>
    <scope>NUCLEOTIDE SEQUENCE</scope>
    <source>
        <strain evidence="6">Pt15</strain>
    </source>
</reference>
<name>A0ABY7D844_9BASI</name>
<dbReference type="Pfam" id="PF06424">
    <property type="entry name" value="PRP1_N"/>
    <property type="match status" value="1"/>
</dbReference>
<dbReference type="Pfam" id="PF23240">
    <property type="entry name" value="HAT_PRP39_N"/>
    <property type="match status" value="1"/>
</dbReference>
<dbReference type="SMART" id="SM00386">
    <property type="entry name" value="HAT"/>
    <property type="match status" value="13"/>
</dbReference>
<sequence length="962" mass="107187">MSTGARHGIHLPPGALSRLLRIQFHQSLTMPPSNADKYAFLKMQAPPSYVAGLGRGASGFTTRSDIGPAREGPTPEAIAAAKAARGEEDATVQGDDEQFQDPDNETNLFASAPYDQEDEEADKIYESIDLHLERRGQSRRDLREKLEQERLEKERPKIQTQFADLKRSLSSVSDSEWENLPEVGNIAGRGHKKLRKEGNLRTYAIPDSVLLGQRDQVGLETSLDNRQMNGDITPAGEQSSTSGVMTNFVEIGAARDKVLGLKLDQVKDSVSGSTTIDPKGYLTQMNSIVFKTEAEIGDIKRARALLASLTKSNPKHAPGWIAAARVEVAAGKQVAARKIMAQGCVECPQSEDAWLENANLNTQENAKVVLADAVVHLPHSVKIWLKAVSLEHEIAAKKRVLRKALEYVPTSVKLWKEAVNLEENPQDARILLQRAVEVVPFSDELWLTLARLESPERAKQVLNKARQTIPTSHQIWIAACRLEEQEGKALDRIEVLMSKGVSALKKNGAELPREQWIKEAEKCESQQSIVTCQAIIKATIHLDVEDEDRRDVWIEDAQSSMANGYIETARSIYSYALNVFPNKAELWRKAADLEKTHGTSASLLQLLERAVHCCPHSEILWLMAAKECWQTNNDVDGARKILGDAFEANPESEQVWLAAVKLESENGQIEAAKQLMKRARDVAGTERIWIKNAVFERQHGSVDEALEITEKALVKFPASEKLHMIKGQILESKEDVSGARSAYATGTKKCPKCIPLWILSSRLEERVGMTIKARAIMERARHHNPKNEELWSESCSIEERAGGHTTGSSTNASAVGIQARNMMSRALQDCPNSGLLYSQSIWYEPRPQRKTRGADALKKCNNDPRVIVTVARLLWAERKLDKVRNWLEKAIAADSDCGDFFGIYYKFLKMHGTQEERDALISRCKAAEPHHGPVWQATAKDLKNVGKKIEEIIDLVADKLQQ</sequence>
<accession>A0ABY7D844</accession>
<dbReference type="PANTHER" id="PTHR11246">
    <property type="entry name" value="PRE-MRNA SPLICING FACTOR"/>
    <property type="match status" value="1"/>
</dbReference>
<evidence type="ECO:0000256" key="4">
    <source>
        <dbReference type="SAM" id="MobiDB-lite"/>
    </source>
</evidence>
<keyword evidence="2" id="KW-0677">Repeat</keyword>
<evidence type="ECO:0000256" key="3">
    <source>
        <dbReference type="ARBA" id="ARBA00023242"/>
    </source>
</evidence>
<dbReference type="InterPro" id="IPR045075">
    <property type="entry name" value="Syf1-like"/>
</dbReference>
<comment type="subcellular location">
    <subcellularLocation>
        <location evidence="1">Nucleus</location>
    </subcellularLocation>
</comment>
<dbReference type="EMBL" id="CP110438">
    <property type="protein sequence ID" value="WAQ93075.1"/>
    <property type="molecule type" value="Genomic_DNA"/>
</dbReference>
<evidence type="ECO:0000313" key="6">
    <source>
        <dbReference type="EMBL" id="WAQ93075.1"/>
    </source>
</evidence>
<dbReference type="InterPro" id="IPR010491">
    <property type="entry name" value="PRP1_N"/>
</dbReference>
<feature type="region of interest" description="Disordered" evidence="4">
    <location>
        <begin position="83"/>
        <end position="103"/>
    </location>
</feature>
<proteinExistence type="predicted"/>
<dbReference type="PANTHER" id="PTHR11246:SF1">
    <property type="entry name" value="PRE-MRNA-PROCESSING FACTOR 6"/>
    <property type="match status" value="1"/>
</dbReference>
<evidence type="ECO:0000256" key="1">
    <source>
        <dbReference type="ARBA" id="ARBA00004123"/>
    </source>
</evidence>
<evidence type="ECO:0000259" key="5">
    <source>
        <dbReference type="Pfam" id="PF06424"/>
    </source>
</evidence>
<dbReference type="SUPFAM" id="SSF48452">
    <property type="entry name" value="TPR-like"/>
    <property type="match status" value="5"/>
</dbReference>
<dbReference type="InterPro" id="IPR003107">
    <property type="entry name" value="HAT"/>
</dbReference>
<protein>
    <recommendedName>
        <fullName evidence="5">PRP1 splicing factor N-terminal domain-containing protein</fullName>
    </recommendedName>
</protein>
<dbReference type="InterPro" id="IPR011990">
    <property type="entry name" value="TPR-like_helical_dom_sf"/>
</dbReference>
<dbReference type="Proteomes" id="UP001164743">
    <property type="component" value="Chromosome 18A"/>
</dbReference>
<organism evidence="6 7">
    <name type="scientific">Puccinia triticina</name>
    <dbReference type="NCBI Taxonomy" id="208348"/>
    <lineage>
        <taxon>Eukaryota</taxon>
        <taxon>Fungi</taxon>
        <taxon>Dikarya</taxon>
        <taxon>Basidiomycota</taxon>
        <taxon>Pucciniomycotina</taxon>
        <taxon>Pucciniomycetes</taxon>
        <taxon>Pucciniales</taxon>
        <taxon>Pucciniaceae</taxon>
        <taxon>Puccinia</taxon>
    </lineage>
</organism>
<keyword evidence="3" id="KW-0539">Nucleus</keyword>
<feature type="domain" description="PRP1 splicing factor N-terminal" evidence="5">
    <location>
        <begin position="45"/>
        <end position="189"/>
    </location>
</feature>
<keyword evidence="7" id="KW-1185">Reference proteome</keyword>
<gene>
    <name evidence="6" type="ORF">PtA15_18A132</name>
</gene>
<dbReference type="Gene3D" id="1.25.40.10">
    <property type="entry name" value="Tetratricopeptide repeat domain"/>
    <property type="match status" value="4"/>
</dbReference>
<feature type="compositionally biased region" description="Acidic residues" evidence="4">
    <location>
        <begin position="94"/>
        <end position="103"/>
    </location>
</feature>